<dbReference type="AlphaFoldDB" id="A0A0S4KFV0"/>
<evidence type="ECO:0000256" key="5">
    <source>
        <dbReference type="ARBA" id="ARBA00022737"/>
    </source>
</evidence>
<dbReference type="PROSITE" id="PS50293">
    <property type="entry name" value="TPR_REGION"/>
    <property type="match status" value="1"/>
</dbReference>
<proteinExistence type="inferred from homology"/>
<feature type="repeat" description="TPR" evidence="8">
    <location>
        <begin position="505"/>
        <end position="538"/>
    </location>
</feature>
<evidence type="ECO:0000256" key="4">
    <source>
        <dbReference type="ARBA" id="ARBA00022490"/>
    </source>
</evidence>
<feature type="repeat" description="TPR" evidence="8">
    <location>
        <begin position="471"/>
        <end position="504"/>
    </location>
</feature>
<organism evidence="9 10">
    <name type="scientific">Bodo saltans</name>
    <name type="common">Flagellated protozoan</name>
    <dbReference type="NCBI Taxonomy" id="75058"/>
    <lineage>
        <taxon>Eukaryota</taxon>
        <taxon>Discoba</taxon>
        <taxon>Euglenozoa</taxon>
        <taxon>Kinetoplastea</taxon>
        <taxon>Metakinetoplastina</taxon>
        <taxon>Eubodonida</taxon>
        <taxon>Bodonidae</taxon>
        <taxon>Bodo</taxon>
    </lineage>
</organism>
<dbReference type="EMBL" id="CYKH01001404">
    <property type="protein sequence ID" value="CUI14540.1"/>
    <property type="molecule type" value="Genomic_DNA"/>
</dbReference>
<protein>
    <submittedName>
        <fullName evidence="9">Peroxisome targeting signal 1 receptor, putative</fullName>
    </submittedName>
</protein>
<evidence type="ECO:0000256" key="2">
    <source>
        <dbReference type="ARBA" id="ARBA00004496"/>
    </source>
</evidence>
<dbReference type="Pfam" id="PF13414">
    <property type="entry name" value="TPR_11"/>
    <property type="match status" value="1"/>
</dbReference>
<evidence type="ECO:0000313" key="9">
    <source>
        <dbReference type="EMBL" id="CUI14540.1"/>
    </source>
</evidence>
<keyword evidence="10" id="KW-1185">Reference proteome</keyword>
<dbReference type="InterPro" id="IPR019734">
    <property type="entry name" value="TPR_rpt"/>
</dbReference>
<dbReference type="OrthoDB" id="10006023at2759"/>
<dbReference type="Pfam" id="PF13432">
    <property type="entry name" value="TPR_16"/>
    <property type="match status" value="1"/>
</dbReference>
<keyword evidence="4" id="KW-0963">Cytoplasm</keyword>
<name>A0A0S4KFV0_BODSA</name>
<dbReference type="InterPro" id="IPR024111">
    <property type="entry name" value="PEX5/PEX5L"/>
</dbReference>
<dbReference type="VEuPathDB" id="TriTrypDB:BSAL_07445"/>
<keyword evidence="5" id="KW-0677">Repeat</keyword>
<evidence type="ECO:0000256" key="1">
    <source>
        <dbReference type="ARBA" id="ARBA00004275"/>
    </source>
</evidence>
<dbReference type="PROSITE" id="PS50005">
    <property type="entry name" value="TPR"/>
    <property type="match status" value="3"/>
</dbReference>
<dbReference type="PANTHER" id="PTHR10130:SF0">
    <property type="entry name" value="GH08708P"/>
    <property type="match status" value="1"/>
</dbReference>
<dbReference type="SUPFAM" id="SSF48452">
    <property type="entry name" value="TPR-like"/>
    <property type="match status" value="1"/>
</dbReference>
<feature type="repeat" description="TPR" evidence="8">
    <location>
        <begin position="351"/>
        <end position="384"/>
    </location>
</feature>
<comment type="similarity">
    <text evidence="3">Belongs to the peroxisomal targeting signal receptor family.</text>
</comment>
<dbReference type="GO" id="GO:0005778">
    <property type="term" value="C:peroxisomal membrane"/>
    <property type="evidence" value="ECO:0007669"/>
    <property type="project" value="TreeGrafter"/>
</dbReference>
<dbReference type="SMART" id="SM00028">
    <property type="entry name" value="TPR"/>
    <property type="match status" value="6"/>
</dbReference>
<dbReference type="InterPro" id="IPR011990">
    <property type="entry name" value="TPR-like_helical_dom_sf"/>
</dbReference>
<dbReference type="GO" id="GO:0005829">
    <property type="term" value="C:cytosol"/>
    <property type="evidence" value="ECO:0007669"/>
    <property type="project" value="TreeGrafter"/>
</dbReference>
<evidence type="ECO:0000256" key="8">
    <source>
        <dbReference type="PROSITE-ProRule" id="PRU00339"/>
    </source>
</evidence>
<gene>
    <name evidence="9" type="ORF">BSAL_07445</name>
</gene>
<dbReference type="OMA" id="VRAMYNM"/>
<reference evidence="10" key="1">
    <citation type="submission" date="2015-09" db="EMBL/GenBank/DDBJ databases">
        <authorList>
            <consortium name="Pathogen Informatics"/>
        </authorList>
    </citation>
    <scope>NUCLEOTIDE SEQUENCE [LARGE SCALE GENOMIC DNA]</scope>
    <source>
        <strain evidence="10">Lake Konstanz</strain>
    </source>
</reference>
<keyword evidence="7" id="KW-0576">Peroxisome</keyword>
<dbReference type="Gene3D" id="1.25.40.10">
    <property type="entry name" value="Tetratricopeptide repeat domain"/>
    <property type="match status" value="1"/>
</dbReference>
<evidence type="ECO:0000256" key="6">
    <source>
        <dbReference type="ARBA" id="ARBA00022803"/>
    </source>
</evidence>
<dbReference type="GO" id="GO:0005052">
    <property type="term" value="F:peroxisome matrix targeting signal-1 binding"/>
    <property type="evidence" value="ECO:0007669"/>
    <property type="project" value="TreeGrafter"/>
</dbReference>
<evidence type="ECO:0000256" key="3">
    <source>
        <dbReference type="ARBA" id="ARBA00005348"/>
    </source>
</evidence>
<keyword evidence="9" id="KW-0675">Receptor</keyword>
<keyword evidence="6 8" id="KW-0802">TPR repeat</keyword>
<dbReference type="Proteomes" id="UP000051952">
    <property type="component" value="Unassembled WGS sequence"/>
</dbReference>
<dbReference type="PANTHER" id="PTHR10130">
    <property type="entry name" value="PEROXISOMAL TARGETING SIGNAL 1 RECEPTOR PEX5"/>
    <property type="match status" value="1"/>
</dbReference>
<comment type="subcellular location">
    <subcellularLocation>
        <location evidence="2">Cytoplasm</location>
    </subcellularLocation>
    <subcellularLocation>
        <location evidence="1">Peroxisome</location>
    </subcellularLocation>
</comment>
<sequence>MDCNAGAAIGQTLFGSAGGGHAMMGGHPMQDDDMGYNDQLMGGGGQDFAHMDHQWAQDFHGPQGMMHPPAAHQHPGAEVHEMMMAQHEADMMESAFANAALADAAHQQQQQHATDDAHIMDDAFHGDDWLEQFHQQAPATEGEQWANDYASEDVQVFTLEGEPLRTVEEKTQESQFHAFMGKVRTQELVIDEEKGLIVPGPGPSATVEGWEAEFAAAQRAGLMDEADADDWAAEDAEEATTMEQAWNDHEGQEEAALRAAWGSDDGDHLYDEFANHDFNEDPGEEWYKEYETMQNNARNAQDSTDYPFEPNNPYLFHEDPYMEGFALQQAGNLAEAVLAFEAACQKDLSHQEAWKTLGVTQAENEKDTMAIRALNRARELNPKDVEVHAALAVSHTNESNHAQALRALKEWLLAQPAYETLGSVVLHDDPAAAVAPQEDDFVNQFLFVSPSEHRDCETLFQAAIQLNPTDAELHSSLGVLKNLSHEYGEAAVHFHNALEHRPTDAKLWNKLGATLANGNRSQEALEAYDKALDINPGYVRAHYNLGIAHSNLGQHNLAAKQLLRAIVLQQGGVHTAATGGAGGVGSGSSTREMWDVLRMTLNLMDRSDLVDLTWKQDVMPFLSEFGLEEFA</sequence>
<accession>A0A0S4KFV0</accession>
<dbReference type="GO" id="GO:0016560">
    <property type="term" value="P:protein import into peroxisome matrix, docking"/>
    <property type="evidence" value="ECO:0007669"/>
    <property type="project" value="TreeGrafter"/>
</dbReference>
<evidence type="ECO:0000256" key="7">
    <source>
        <dbReference type="ARBA" id="ARBA00023140"/>
    </source>
</evidence>
<evidence type="ECO:0000313" key="10">
    <source>
        <dbReference type="Proteomes" id="UP000051952"/>
    </source>
</evidence>